<sequence length="95" mass="10587">MRNNNNGRGGLFGLCLLIGFVIVYWQWILGFVVLCLALWGAYVGTRAAVRHHRARVAAERAENASLSARADEQHQQYLAGSDHGLYGDYQPARLD</sequence>
<proteinExistence type="predicted"/>
<organism evidence="2 3">
    <name type="scientific">Prescottella agglutinans</name>
    <dbReference type="NCBI Taxonomy" id="1644129"/>
    <lineage>
        <taxon>Bacteria</taxon>
        <taxon>Bacillati</taxon>
        <taxon>Actinomycetota</taxon>
        <taxon>Actinomycetes</taxon>
        <taxon>Mycobacteriales</taxon>
        <taxon>Nocardiaceae</taxon>
        <taxon>Prescottella</taxon>
    </lineage>
</organism>
<keyword evidence="1" id="KW-0812">Transmembrane</keyword>
<feature type="transmembrane region" description="Helical" evidence="1">
    <location>
        <begin position="12"/>
        <end position="42"/>
    </location>
</feature>
<reference evidence="2 3" key="1">
    <citation type="submission" date="2023-04" db="EMBL/GenBank/DDBJ databases">
        <title>Forest soil microbial communities from Buena Vista Peninsula, Colon Province, Panama.</title>
        <authorList>
            <person name="Bouskill N."/>
        </authorList>
    </citation>
    <scope>NUCLEOTIDE SEQUENCE [LARGE SCALE GENOMIC DNA]</scope>
    <source>
        <strain evidence="2 3">CFH S0262</strain>
    </source>
</reference>
<protein>
    <submittedName>
        <fullName evidence="2">Uncharacterized protein</fullName>
    </submittedName>
</protein>
<evidence type="ECO:0000313" key="3">
    <source>
        <dbReference type="Proteomes" id="UP001160334"/>
    </source>
</evidence>
<name>A0ABT6MF14_9NOCA</name>
<evidence type="ECO:0000313" key="2">
    <source>
        <dbReference type="EMBL" id="MDH6282913.1"/>
    </source>
</evidence>
<evidence type="ECO:0000256" key="1">
    <source>
        <dbReference type="SAM" id="Phobius"/>
    </source>
</evidence>
<keyword evidence="3" id="KW-1185">Reference proteome</keyword>
<keyword evidence="1" id="KW-1133">Transmembrane helix</keyword>
<dbReference type="Proteomes" id="UP001160334">
    <property type="component" value="Unassembled WGS sequence"/>
</dbReference>
<accession>A0ABT6MF14</accession>
<dbReference type="EMBL" id="JARXVC010000011">
    <property type="protein sequence ID" value="MDH6282913.1"/>
    <property type="molecule type" value="Genomic_DNA"/>
</dbReference>
<keyword evidence="1" id="KW-0472">Membrane</keyword>
<comment type="caution">
    <text evidence="2">The sequence shown here is derived from an EMBL/GenBank/DDBJ whole genome shotgun (WGS) entry which is preliminary data.</text>
</comment>
<gene>
    <name evidence="2" type="ORF">M2280_004150</name>
</gene>
<dbReference type="RefSeq" id="WP_280762193.1">
    <property type="nucleotide sequence ID" value="NZ_JARXVC010000011.1"/>
</dbReference>